<dbReference type="OrthoDB" id="9810154at2"/>
<dbReference type="STRING" id="485915.Dret_1257"/>
<keyword evidence="2" id="KW-1185">Reference proteome</keyword>
<proteinExistence type="predicted"/>
<dbReference type="InterPro" id="IPR029033">
    <property type="entry name" value="His_PPase_superfam"/>
</dbReference>
<dbReference type="NCBIfam" id="TIGR00249">
    <property type="entry name" value="sixA"/>
    <property type="match status" value="1"/>
</dbReference>
<dbReference type="InterPro" id="IPR013078">
    <property type="entry name" value="His_Pase_superF_clade-1"/>
</dbReference>
<evidence type="ECO:0000313" key="2">
    <source>
        <dbReference type="Proteomes" id="UP000001052"/>
    </source>
</evidence>
<reference evidence="2" key="1">
    <citation type="submission" date="2009-09" db="EMBL/GenBank/DDBJ databases">
        <title>The complete chromosome of Desulfohalobium retbaense DSM 5692.</title>
        <authorList>
            <consortium name="US DOE Joint Genome Institute (JGI-PGF)"/>
            <person name="Lucas S."/>
            <person name="Copeland A."/>
            <person name="Lapidus A."/>
            <person name="Glavina del Rio T."/>
            <person name="Dalin E."/>
            <person name="Tice H."/>
            <person name="Bruce D."/>
            <person name="Goodwin L."/>
            <person name="Pitluck S."/>
            <person name="Kyrpides N."/>
            <person name="Mavromatis K."/>
            <person name="Ivanova N."/>
            <person name="Mikhailova N."/>
            <person name="Munk A.C."/>
            <person name="Brettin T."/>
            <person name="Detter J.C."/>
            <person name="Han C."/>
            <person name="Tapia R."/>
            <person name="Larimer F."/>
            <person name="Land M."/>
            <person name="Hauser L."/>
            <person name="Markowitz V."/>
            <person name="Cheng J.-F."/>
            <person name="Hugenholtz P."/>
            <person name="Woyke T."/>
            <person name="Wu D."/>
            <person name="Spring S."/>
            <person name="Klenk H.-P."/>
            <person name="Eisen J.A."/>
        </authorList>
    </citation>
    <scope>NUCLEOTIDE SEQUENCE [LARGE SCALE GENOMIC DNA]</scope>
    <source>
        <strain evidence="2">DSM 5692</strain>
    </source>
</reference>
<dbReference type="AlphaFoldDB" id="C8X1X3"/>
<dbReference type="Gene3D" id="3.40.50.1240">
    <property type="entry name" value="Phosphoglycerate mutase-like"/>
    <property type="match status" value="1"/>
</dbReference>
<dbReference type="GO" id="GO:0005737">
    <property type="term" value="C:cytoplasm"/>
    <property type="evidence" value="ECO:0007669"/>
    <property type="project" value="InterPro"/>
</dbReference>
<dbReference type="eggNOG" id="COG2062">
    <property type="taxonomic scope" value="Bacteria"/>
</dbReference>
<evidence type="ECO:0000313" key="1">
    <source>
        <dbReference type="EMBL" id="ACV68545.1"/>
    </source>
</evidence>
<dbReference type="GO" id="GO:0101006">
    <property type="term" value="F:protein histidine phosphatase activity"/>
    <property type="evidence" value="ECO:0007669"/>
    <property type="project" value="InterPro"/>
</dbReference>
<dbReference type="RefSeq" id="WP_015751692.1">
    <property type="nucleotide sequence ID" value="NC_013223.1"/>
</dbReference>
<dbReference type="SUPFAM" id="SSF53254">
    <property type="entry name" value="Phosphoglycerate mutase-like"/>
    <property type="match status" value="1"/>
</dbReference>
<dbReference type="EMBL" id="CP001734">
    <property type="protein sequence ID" value="ACV68545.1"/>
    <property type="molecule type" value="Genomic_DNA"/>
</dbReference>
<protein>
    <submittedName>
        <fullName evidence="1">Phosphohistidine phosphatase, SixA</fullName>
    </submittedName>
</protein>
<dbReference type="KEGG" id="drt:Dret_1257"/>
<organism evidence="1 2">
    <name type="scientific">Desulfohalobium retbaense (strain ATCC 49708 / DSM 5692 / JCM 16813 / HR100)</name>
    <dbReference type="NCBI Taxonomy" id="485915"/>
    <lineage>
        <taxon>Bacteria</taxon>
        <taxon>Pseudomonadati</taxon>
        <taxon>Thermodesulfobacteriota</taxon>
        <taxon>Desulfovibrionia</taxon>
        <taxon>Desulfovibrionales</taxon>
        <taxon>Desulfohalobiaceae</taxon>
        <taxon>Desulfohalobium</taxon>
    </lineage>
</organism>
<dbReference type="CDD" id="cd07067">
    <property type="entry name" value="HP_PGM_like"/>
    <property type="match status" value="1"/>
</dbReference>
<dbReference type="Proteomes" id="UP000001052">
    <property type="component" value="Chromosome"/>
</dbReference>
<sequence>MHLYLVQHGRQLSKEIDSSQPLSEEGLGEVETIAQLAADKGVCVQRIEHSSKTRARETASRLNQWLHPPEGMAQRGDIGPLDDVAPLAQEVRSRPNLMLVGHLPFLDRLTTYLILGKTAPTLFRFQNAGIVCLDLDEENGQWGIVWTLMPHVR</sequence>
<reference evidence="1 2" key="2">
    <citation type="journal article" date="2010" name="Stand. Genomic Sci.">
        <title>Complete genome sequence of Desulfohalobium retbaense type strain (HR(100)).</title>
        <authorList>
            <person name="Spring S."/>
            <person name="Nolan M."/>
            <person name="Lapidus A."/>
            <person name="Glavina Del Rio T."/>
            <person name="Copeland A."/>
            <person name="Tice H."/>
            <person name="Cheng J.F."/>
            <person name="Lucas S."/>
            <person name="Land M."/>
            <person name="Chen F."/>
            <person name="Bruce D."/>
            <person name="Goodwin L."/>
            <person name="Pitluck S."/>
            <person name="Ivanova N."/>
            <person name="Mavromatis K."/>
            <person name="Mikhailova N."/>
            <person name="Pati A."/>
            <person name="Chen A."/>
            <person name="Palaniappan K."/>
            <person name="Hauser L."/>
            <person name="Chang Y.J."/>
            <person name="Jeffries C.D."/>
            <person name="Munk C."/>
            <person name="Kiss H."/>
            <person name="Chain P."/>
            <person name="Han C."/>
            <person name="Brettin T."/>
            <person name="Detter J.C."/>
            <person name="Schuler E."/>
            <person name="Goker M."/>
            <person name="Rohde M."/>
            <person name="Bristow J."/>
            <person name="Eisen J.A."/>
            <person name="Markowitz V."/>
            <person name="Hugenholtz P."/>
            <person name="Kyrpides N.C."/>
            <person name="Klenk H.P."/>
        </authorList>
    </citation>
    <scope>NUCLEOTIDE SEQUENCE [LARGE SCALE GENOMIC DNA]</scope>
    <source>
        <strain evidence="1 2">DSM 5692</strain>
    </source>
</reference>
<dbReference type="HOGENOM" id="CLU_084603_3_1_7"/>
<dbReference type="InterPro" id="IPR004449">
    <property type="entry name" value="SixA"/>
</dbReference>
<gene>
    <name evidence="1" type="ordered locus">Dret_1257</name>
</gene>
<accession>C8X1X3</accession>
<name>C8X1X3_DESRD</name>